<feature type="domain" description="NR LBD" evidence="4">
    <location>
        <begin position="138"/>
        <end position="310"/>
    </location>
</feature>
<proteinExistence type="predicted"/>
<dbReference type="Gene3D" id="1.10.565.10">
    <property type="entry name" value="Retinoid X Receptor"/>
    <property type="match status" value="1"/>
</dbReference>
<evidence type="ECO:0000259" key="4">
    <source>
        <dbReference type="SMART" id="SM00430"/>
    </source>
</evidence>
<dbReference type="EMBL" id="DS268456">
    <property type="protein sequence ID" value="EFP04856.1"/>
    <property type="molecule type" value="Genomic_DNA"/>
</dbReference>
<dbReference type="AlphaFoldDB" id="E3MM72"/>
<dbReference type="FunCoup" id="E3MM72">
    <property type="interactions" value="313"/>
</dbReference>
<dbReference type="InParanoid" id="E3MM72"/>
<dbReference type="eggNOG" id="KOG3575">
    <property type="taxonomic scope" value="Eukaryota"/>
</dbReference>
<protein>
    <recommendedName>
        <fullName evidence="4">NR LBD domain-containing protein</fullName>
    </recommendedName>
</protein>
<evidence type="ECO:0000256" key="3">
    <source>
        <dbReference type="ARBA" id="ARBA00023170"/>
    </source>
</evidence>
<dbReference type="Pfam" id="PF00104">
    <property type="entry name" value="Hormone_recep"/>
    <property type="match status" value="1"/>
</dbReference>
<dbReference type="InterPro" id="IPR052499">
    <property type="entry name" value="C.elegans_NHRs"/>
</dbReference>
<dbReference type="SUPFAM" id="SSF48508">
    <property type="entry name" value="Nuclear receptor ligand-binding domain"/>
    <property type="match status" value="1"/>
</dbReference>
<evidence type="ECO:0000256" key="2">
    <source>
        <dbReference type="ARBA" id="ARBA00023163"/>
    </source>
</evidence>
<accession>E3MM72</accession>
<dbReference type="Proteomes" id="UP000008281">
    <property type="component" value="Unassembled WGS sequence"/>
</dbReference>
<evidence type="ECO:0000313" key="5">
    <source>
        <dbReference type="EMBL" id="EFP04856.1"/>
    </source>
</evidence>
<name>E3MM72_CAERE</name>
<dbReference type="SMART" id="SM00430">
    <property type="entry name" value="HOLI"/>
    <property type="match status" value="1"/>
</dbReference>
<keyword evidence="2" id="KW-0804">Transcription</keyword>
<gene>
    <name evidence="5" type="ORF">CRE_29920</name>
</gene>
<dbReference type="PANTHER" id="PTHR47630">
    <property type="entry name" value="NUCLEAR HORMONE RECEPTOR FAMILY-RELATED-RELATED"/>
    <property type="match status" value="1"/>
</dbReference>
<dbReference type="PANTHER" id="PTHR47630:SF5">
    <property type="entry name" value="NR LBD DOMAIN-CONTAINING PROTEIN"/>
    <property type="match status" value="1"/>
</dbReference>
<keyword evidence="6" id="KW-1185">Reference proteome</keyword>
<evidence type="ECO:0000313" key="6">
    <source>
        <dbReference type="Proteomes" id="UP000008281"/>
    </source>
</evidence>
<dbReference type="OMA" id="CRIICLM"/>
<dbReference type="InterPro" id="IPR035500">
    <property type="entry name" value="NHR-like_dom_sf"/>
</dbReference>
<dbReference type="InterPro" id="IPR000536">
    <property type="entry name" value="Nucl_hrmn_rcpt_lig-bd"/>
</dbReference>
<dbReference type="OrthoDB" id="5807102at2759"/>
<evidence type="ECO:0000256" key="1">
    <source>
        <dbReference type="ARBA" id="ARBA00023015"/>
    </source>
</evidence>
<dbReference type="STRING" id="31234.E3MM72"/>
<keyword evidence="3" id="KW-0675">Receptor</keyword>
<dbReference type="HOGENOM" id="CLU_776678_0_0_1"/>
<keyword evidence="1" id="KW-0805">Transcription regulation</keyword>
<reference evidence="5" key="1">
    <citation type="submission" date="2007-07" db="EMBL/GenBank/DDBJ databases">
        <title>PCAP assembly of the Caenorhabditis remanei genome.</title>
        <authorList>
            <consortium name="The Caenorhabditis remanei Sequencing Consortium"/>
            <person name="Wilson R.K."/>
        </authorList>
    </citation>
    <scope>NUCLEOTIDE SEQUENCE [LARGE SCALE GENOMIC DNA]</scope>
    <source>
        <strain evidence="5">PB4641</strain>
    </source>
</reference>
<organism evidence="6">
    <name type="scientific">Caenorhabditis remanei</name>
    <name type="common">Caenorhabditis vulgaris</name>
    <dbReference type="NCBI Taxonomy" id="31234"/>
    <lineage>
        <taxon>Eukaryota</taxon>
        <taxon>Metazoa</taxon>
        <taxon>Ecdysozoa</taxon>
        <taxon>Nematoda</taxon>
        <taxon>Chromadorea</taxon>
        <taxon>Rhabditida</taxon>
        <taxon>Rhabditina</taxon>
        <taxon>Rhabditomorpha</taxon>
        <taxon>Rhabditoidea</taxon>
        <taxon>Rhabditidae</taxon>
        <taxon>Peloderinae</taxon>
        <taxon>Caenorhabditis</taxon>
    </lineage>
</organism>
<sequence length="376" mass="43684">MLEEFIFGIEEEQDVEKNTEIGTKPKEVIDQRMTLFANHSFQVSQGNCVRFPSNQFGYGLSNYSPYFLQDFTQVLNRYMQLEAYCDAVDDLSGPLPKSGKAPNEPDLFQALFFPKSIAPRTPMKPVASTQMTEQTLSAMWFRLVAHYFEWLAGISELQYLNDQDKLRLAVCQLCKVICFSVVYANYGSKKDGNQDLLFFGSGFYWDPARGNDQLMNDYCQEMKRIINQVIRPVEKVSMTKEEFVLVKLILLFDCTNLMGMSYEGLEFTRSMCNKYRMTLLNYVTYGMEEISDSEGWSEDEIKIHTIERMRNLLDLPIGVEVEIEISRYQLFIWYNFQKLGKLDDDSLAEMVQSNYGGMRGTLQQQIHTESKKMRNH</sequence>